<organism evidence="1">
    <name type="scientific">Veillonella ratti</name>
    <dbReference type="NCBI Taxonomy" id="103892"/>
    <lineage>
        <taxon>Bacteria</taxon>
        <taxon>Bacillati</taxon>
        <taxon>Bacillota</taxon>
        <taxon>Negativicutes</taxon>
        <taxon>Veillonellales</taxon>
        <taxon>Veillonellaceae</taxon>
        <taxon>Veillonella</taxon>
    </lineage>
</organism>
<name>A0A6N2Z5M4_9FIRM</name>
<accession>A0A6N2Z5M4</accession>
<reference evidence="1" key="1">
    <citation type="submission" date="2019-11" db="EMBL/GenBank/DDBJ databases">
        <authorList>
            <person name="Feng L."/>
        </authorList>
    </citation>
    <scope>NUCLEOTIDE SEQUENCE</scope>
    <source>
        <strain evidence="1">VrattiLFYP33</strain>
    </source>
</reference>
<gene>
    <name evidence="1" type="ORF">VRLFYP33_00400</name>
</gene>
<protein>
    <recommendedName>
        <fullName evidence="2">Bacteriophage lambda head decoration protein D</fullName>
    </recommendedName>
</protein>
<evidence type="ECO:0000313" key="1">
    <source>
        <dbReference type="EMBL" id="VYT73497.1"/>
    </source>
</evidence>
<dbReference type="EMBL" id="CACRUX010000012">
    <property type="protein sequence ID" value="VYT73497.1"/>
    <property type="molecule type" value="Genomic_DNA"/>
</dbReference>
<proteinExistence type="predicted"/>
<dbReference type="RefSeq" id="WP_156704055.1">
    <property type="nucleotide sequence ID" value="NZ_CACRUX010000012.1"/>
</dbReference>
<dbReference type="AlphaFoldDB" id="A0A6N2Z5M4"/>
<evidence type="ECO:0008006" key="2">
    <source>
        <dbReference type="Google" id="ProtNLM"/>
    </source>
</evidence>
<sequence length="119" mass="12664">MAKYFNESELSYKTLLAGTQQPVVTDVVKITPGEYVLGTLLANDGSGNFAPVASADSALDAVLLQDTTADDKKVLVAYTGEFLISGVICSDKKGPSDALVEAAKSVNIYFRKQSNKEVK</sequence>